<dbReference type="GO" id="GO:0006935">
    <property type="term" value="P:chemotaxis"/>
    <property type="evidence" value="ECO:0007669"/>
    <property type="project" value="InterPro"/>
</dbReference>
<evidence type="ECO:0000256" key="6">
    <source>
        <dbReference type="PROSITE-ProRule" id="PRU00284"/>
    </source>
</evidence>
<dbReference type="SMART" id="SM00283">
    <property type="entry name" value="MA"/>
    <property type="match status" value="1"/>
</dbReference>
<dbReference type="OrthoDB" id="358716at2"/>
<dbReference type="Proteomes" id="UP000215509">
    <property type="component" value="Unassembled WGS sequence"/>
</dbReference>
<keyword evidence="7" id="KW-0812">Transmembrane</keyword>
<dbReference type="Pfam" id="PF00015">
    <property type="entry name" value="MCPsignal"/>
    <property type="match status" value="1"/>
</dbReference>
<keyword evidence="3 7" id="KW-0472">Membrane</keyword>
<dbReference type="PROSITE" id="PS50885">
    <property type="entry name" value="HAMP"/>
    <property type="match status" value="1"/>
</dbReference>
<reference evidence="10 11" key="1">
    <citation type="submission" date="2017-07" db="EMBL/GenBank/DDBJ databases">
        <title>Genome sequencing and assembly of Paenibacillus rigui.</title>
        <authorList>
            <person name="Mayilraj S."/>
        </authorList>
    </citation>
    <scope>NUCLEOTIDE SEQUENCE [LARGE SCALE GENOMIC DNA]</scope>
    <source>
        <strain evidence="10 11">JCM 16352</strain>
    </source>
</reference>
<protein>
    <recommendedName>
        <fullName evidence="12">Methyl-accepting chemotaxis protein</fullName>
    </recommendedName>
</protein>
<dbReference type="AlphaFoldDB" id="A0A229UY30"/>
<dbReference type="GO" id="GO:0004888">
    <property type="term" value="F:transmembrane signaling receptor activity"/>
    <property type="evidence" value="ECO:0007669"/>
    <property type="project" value="InterPro"/>
</dbReference>
<evidence type="ECO:0000313" key="10">
    <source>
        <dbReference type="EMBL" id="OXM88354.1"/>
    </source>
</evidence>
<dbReference type="Gene3D" id="1.10.287.950">
    <property type="entry name" value="Methyl-accepting chemotaxis protein"/>
    <property type="match status" value="1"/>
</dbReference>
<dbReference type="PANTHER" id="PTHR32089:SF112">
    <property type="entry name" value="LYSOZYME-LIKE PROTEIN-RELATED"/>
    <property type="match status" value="1"/>
</dbReference>
<feature type="domain" description="Methyl-accepting transducer" evidence="8">
    <location>
        <begin position="284"/>
        <end position="520"/>
    </location>
</feature>
<evidence type="ECO:0000256" key="2">
    <source>
        <dbReference type="ARBA" id="ARBA00022475"/>
    </source>
</evidence>
<dbReference type="InterPro" id="IPR024478">
    <property type="entry name" value="HlyB_4HB_MCP"/>
</dbReference>
<evidence type="ECO:0000256" key="5">
    <source>
        <dbReference type="ARBA" id="ARBA00029447"/>
    </source>
</evidence>
<dbReference type="Pfam" id="PF12729">
    <property type="entry name" value="4HB_MCP_1"/>
    <property type="match status" value="1"/>
</dbReference>
<name>A0A229UY30_9BACL</name>
<dbReference type="InterPro" id="IPR003660">
    <property type="entry name" value="HAMP_dom"/>
</dbReference>
<evidence type="ECO:0008006" key="12">
    <source>
        <dbReference type="Google" id="ProtNLM"/>
    </source>
</evidence>
<dbReference type="EMBL" id="NMQW01000001">
    <property type="protein sequence ID" value="OXM88354.1"/>
    <property type="molecule type" value="Genomic_DNA"/>
</dbReference>
<keyword evidence="4 6" id="KW-0807">Transducer</keyword>
<keyword evidence="11" id="KW-1185">Reference proteome</keyword>
<dbReference type="Pfam" id="PF00672">
    <property type="entry name" value="HAMP"/>
    <property type="match status" value="1"/>
</dbReference>
<evidence type="ECO:0000259" key="8">
    <source>
        <dbReference type="PROSITE" id="PS50111"/>
    </source>
</evidence>
<dbReference type="InterPro" id="IPR047347">
    <property type="entry name" value="YvaQ-like_sensor"/>
</dbReference>
<feature type="domain" description="HAMP" evidence="9">
    <location>
        <begin position="213"/>
        <end position="265"/>
    </location>
</feature>
<dbReference type="GO" id="GO:0005886">
    <property type="term" value="C:plasma membrane"/>
    <property type="evidence" value="ECO:0007669"/>
    <property type="project" value="UniProtKB-SubCell"/>
</dbReference>
<comment type="caution">
    <text evidence="10">The sequence shown here is derived from an EMBL/GenBank/DDBJ whole genome shotgun (WGS) entry which is preliminary data.</text>
</comment>
<evidence type="ECO:0000256" key="3">
    <source>
        <dbReference type="ARBA" id="ARBA00023136"/>
    </source>
</evidence>
<evidence type="ECO:0000256" key="4">
    <source>
        <dbReference type="ARBA" id="ARBA00023224"/>
    </source>
</evidence>
<gene>
    <name evidence="10" type="ORF">CF651_00360</name>
</gene>
<organism evidence="10 11">
    <name type="scientific">Paenibacillus rigui</name>
    <dbReference type="NCBI Taxonomy" id="554312"/>
    <lineage>
        <taxon>Bacteria</taxon>
        <taxon>Bacillati</taxon>
        <taxon>Bacillota</taxon>
        <taxon>Bacilli</taxon>
        <taxon>Bacillales</taxon>
        <taxon>Paenibacillaceae</taxon>
        <taxon>Paenibacillus</taxon>
    </lineage>
</organism>
<dbReference type="SUPFAM" id="SSF58104">
    <property type="entry name" value="Methyl-accepting chemotaxis protein (MCP) signaling domain"/>
    <property type="match status" value="1"/>
</dbReference>
<keyword evidence="2" id="KW-1003">Cell membrane</keyword>
<comment type="similarity">
    <text evidence="5">Belongs to the methyl-accepting chemotaxis (MCP) protein family.</text>
</comment>
<evidence type="ECO:0000256" key="1">
    <source>
        <dbReference type="ARBA" id="ARBA00004236"/>
    </source>
</evidence>
<feature type="transmembrane region" description="Helical" evidence="7">
    <location>
        <begin position="191"/>
        <end position="216"/>
    </location>
</feature>
<comment type="subcellular location">
    <subcellularLocation>
        <location evidence="1">Cell membrane</location>
    </subcellularLocation>
</comment>
<dbReference type="PRINTS" id="PR00260">
    <property type="entry name" value="CHEMTRNSDUCR"/>
</dbReference>
<dbReference type="PROSITE" id="PS50111">
    <property type="entry name" value="CHEMOTAXIS_TRANSDUC_2"/>
    <property type="match status" value="1"/>
</dbReference>
<evidence type="ECO:0000313" key="11">
    <source>
        <dbReference type="Proteomes" id="UP000215509"/>
    </source>
</evidence>
<evidence type="ECO:0000256" key="7">
    <source>
        <dbReference type="SAM" id="Phobius"/>
    </source>
</evidence>
<dbReference type="Gene3D" id="6.10.340.10">
    <property type="match status" value="1"/>
</dbReference>
<dbReference type="InterPro" id="IPR004090">
    <property type="entry name" value="Chemotax_Me-accpt_rcpt"/>
</dbReference>
<keyword evidence="7" id="KW-1133">Transmembrane helix</keyword>
<evidence type="ECO:0000259" key="9">
    <source>
        <dbReference type="PROSITE" id="PS50885"/>
    </source>
</evidence>
<dbReference type="InterPro" id="IPR004089">
    <property type="entry name" value="MCPsignal_dom"/>
</dbReference>
<dbReference type="CDD" id="cd19411">
    <property type="entry name" value="MCP2201-like_sensor"/>
    <property type="match status" value="1"/>
</dbReference>
<dbReference type="CDD" id="cd06225">
    <property type="entry name" value="HAMP"/>
    <property type="match status" value="1"/>
</dbReference>
<dbReference type="RefSeq" id="WP_094012854.1">
    <property type="nucleotide sequence ID" value="NZ_NMQW01000001.1"/>
</dbReference>
<accession>A0A229UY30</accession>
<proteinExistence type="inferred from homology"/>
<dbReference type="SMART" id="SM00304">
    <property type="entry name" value="HAMP"/>
    <property type="match status" value="1"/>
</dbReference>
<sequence length="570" mass="62339">MRWLSQLSIRKKMITLFVISLFFLLVVGLTGYKYLSTVQKNSEQMYANVMVPKEWVNEIRTMTFEIQAYTYDIIISTDPARKKKLEQLIQDRNAKVTELYNSLKEMNQNAFQAESLGKYNKIRISYMSAQSEVRWLSTQNQNKESYTLYISQVEPLQNEMNQILSDISKNSDEAAEQLNQQNGSVGFRAQWTTIGIIALSMILLGLLNLVISGMITRPLTEIKQLMTQASTGNMNVRGTYRSKDELGEMTLSFNKMVDSIRGLVVQVNDNSVTLSASAEQLTASAEQTVNASEVIVAATAELSFGLEEQVRSVTTATDAVTGMNEHIRRMDRQAADMLSCTAEAAESSQRGAESVQRVVDQMQEISGSTERTSLIIAALSGHSQKIGEIIGLINEVATQTNLLSLNAAIEAARAGASGRGFSVVADEIRKLAEQSSASSKQIGELVGLIRKGTMEAAQSMNAGTKSVQTGIALAESVHSAFALIDRSVMNVTQRVEEVSGAIREIKEGSEGIVKAMDTVSGVTQKGAAASQETSAASEEQLATMEDVTRSSKFLAELAEDMQNKLSSFKL</sequence>
<dbReference type="GO" id="GO:0007165">
    <property type="term" value="P:signal transduction"/>
    <property type="evidence" value="ECO:0007669"/>
    <property type="project" value="UniProtKB-KW"/>
</dbReference>
<dbReference type="PANTHER" id="PTHR32089">
    <property type="entry name" value="METHYL-ACCEPTING CHEMOTAXIS PROTEIN MCPB"/>
    <property type="match status" value="1"/>
</dbReference>